<dbReference type="Proteomes" id="UP000186720">
    <property type="component" value="Unassembled WGS sequence"/>
</dbReference>
<accession>A0A1Q6A1K3</accession>
<gene>
    <name evidence="1" type="ORF">RG47T_3341</name>
</gene>
<proteinExistence type="predicted"/>
<evidence type="ECO:0000313" key="2">
    <source>
        <dbReference type="Proteomes" id="UP000186720"/>
    </source>
</evidence>
<comment type="caution">
    <text evidence="1">The sequence shown here is derived from an EMBL/GenBank/DDBJ whole genome shotgun (WGS) entry which is preliminary data.</text>
</comment>
<sequence>MREKITNTNYAFFKNKNNCLNNELKFVKRFKDSPESRIRNQDFS</sequence>
<reference evidence="1 2" key="1">
    <citation type="submission" date="2016-11" db="EMBL/GenBank/DDBJ databases">
        <title>Whole Genome Sequencing of Mucilaginibacter polytrichastri RG4-7(T) isolated from the moss sample.</title>
        <authorList>
            <person name="Li Y."/>
        </authorList>
    </citation>
    <scope>NUCLEOTIDE SEQUENCE [LARGE SCALE GENOMIC DNA]</scope>
    <source>
        <strain evidence="1 2">RG4-7</strain>
    </source>
</reference>
<keyword evidence="2" id="KW-1185">Reference proteome</keyword>
<dbReference type="AlphaFoldDB" id="A0A1Q6A1K3"/>
<dbReference type="EMBL" id="MPPL01000001">
    <property type="protein sequence ID" value="OKS87878.1"/>
    <property type="molecule type" value="Genomic_DNA"/>
</dbReference>
<protein>
    <submittedName>
        <fullName evidence="1">Uncharacterized protein</fullName>
    </submittedName>
</protein>
<name>A0A1Q6A1K3_9SPHI</name>
<organism evidence="1 2">
    <name type="scientific">Mucilaginibacter polytrichastri</name>
    <dbReference type="NCBI Taxonomy" id="1302689"/>
    <lineage>
        <taxon>Bacteria</taxon>
        <taxon>Pseudomonadati</taxon>
        <taxon>Bacteroidota</taxon>
        <taxon>Sphingobacteriia</taxon>
        <taxon>Sphingobacteriales</taxon>
        <taxon>Sphingobacteriaceae</taxon>
        <taxon>Mucilaginibacter</taxon>
    </lineage>
</organism>
<evidence type="ECO:0000313" key="1">
    <source>
        <dbReference type="EMBL" id="OKS87878.1"/>
    </source>
</evidence>